<evidence type="ECO:0000256" key="6">
    <source>
        <dbReference type="ARBA" id="ARBA00062171"/>
    </source>
</evidence>
<evidence type="ECO:0000313" key="12">
    <source>
        <dbReference type="Proteomes" id="UP000053424"/>
    </source>
</evidence>
<dbReference type="PANTHER" id="PTHR10015">
    <property type="entry name" value="HEAT SHOCK TRANSCRIPTION FACTOR"/>
    <property type="match status" value="1"/>
</dbReference>
<reference evidence="12" key="2">
    <citation type="submission" date="2015-01" db="EMBL/GenBank/DDBJ databases">
        <title>Evolutionary Origins and Diversification of the Mycorrhizal Mutualists.</title>
        <authorList>
            <consortium name="DOE Joint Genome Institute"/>
            <consortium name="Mycorrhizal Genomics Consortium"/>
            <person name="Kohler A."/>
            <person name="Kuo A."/>
            <person name="Nagy L.G."/>
            <person name="Floudas D."/>
            <person name="Copeland A."/>
            <person name="Barry K.W."/>
            <person name="Cichocki N."/>
            <person name="Veneault-Fourrey C."/>
            <person name="LaButti K."/>
            <person name="Lindquist E.A."/>
            <person name="Lipzen A."/>
            <person name="Lundell T."/>
            <person name="Morin E."/>
            <person name="Murat C."/>
            <person name="Riley R."/>
            <person name="Ohm R."/>
            <person name="Sun H."/>
            <person name="Tunlid A."/>
            <person name="Henrissat B."/>
            <person name="Grigoriev I.V."/>
            <person name="Hibbett D.S."/>
            <person name="Martin F."/>
        </authorList>
    </citation>
    <scope>NUCLEOTIDE SEQUENCE [LARGE SCALE GENOMIC DNA]</scope>
    <source>
        <strain evidence="12">h7</strain>
    </source>
</reference>
<evidence type="ECO:0000256" key="3">
    <source>
        <dbReference type="ARBA" id="ARBA00023125"/>
    </source>
</evidence>
<keyword evidence="3" id="KW-0238">DNA-binding</keyword>
<dbReference type="InterPro" id="IPR036390">
    <property type="entry name" value="WH_DNA-bd_sf"/>
</dbReference>
<dbReference type="InterPro" id="IPR000232">
    <property type="entry name" value="HSF_DNA-bd"/>
</dbReference>
<dbReference type="STRING" id="686832.A0A0C2XQE7"/>
<keyword evidence="5" id="KW-0539">Nucleus</keyword>
<keyword evidence="4" id="KW-0804">Transcription</keyword>
<comment type="similarity">
    <text evidence="7">Belongs to the HSF family.</text>
</comment>
<dbReference type="EMBL" id="KN831784">
    <property type="protein sequence ID" value="KIM39853.1"/>
    <property type="molecule type" value="Genomic_DNA"/>
</dbReference>
<organism evidence="11 12">
    <name type="scientific">Hebeloma cylindrosporum</name>
    <dbReference type="NCBI Taxonomy" id="76867"/>
    <lineage>
        <taxon>Eukaryota</taxon>
        <taxon>Fungi</taxon>
        <taxon>Dikarya</taxon>
        <taxon>Basidiomycota</taxon>
        <taxon>Agaricomycotina</taxon>
        <taxon>Agaricomycetes</taxon>
        <taxon>Agaricomycetidae</taxon>
        <taxon>Agaricales</taxon>
        <taxon>Agaricineae</taxon>
        <taxon>Hymenogastraceae</taxon>
        <taxon>Hebeloma</taxon>
    </lineage>
</organism>
<name>A0A0C2XQE7_HEBCY</name>
<evidence type="ECO:0000256" key="7">
    <source>
        <dbReference type="RuleBase" id="RU004020"/>
    </source>
</evidence>
<gene>
    <name evidence="11" type="ORF">M413DRAFT_446777</name>
</gene>
<dbReference type="SMART" id="SM00415">
    <property type="entry name" value="HSF"/>
    <property type="match status" value="1"/>
</dbReference>
<dbReference type="Gene3D" id="1.10.10.10">
    <property type="entry name" value="Winged helix-like DNA-binding domain superfamily/Winged helix DNA-binding domain"/>
    <property type="match status" value="1"/>
</dbReference>
<feature type="compositionally biased region" description="Polar residues" evidence="9">
    <location>
        <begin position="16"/>
        <end position="29"/>
    </location>
</feature>
<dbReference type="AlphaFoldDB" id="A0A0C2XQE7"/>
<feature type="domain" description="HSF-type DNA-binding" evidence="10">
    <location>
        <begin position="171"/>
        <end position="195"/>
    </location>
</feature>
<dbReference type="InterPro" id="IPR036388">
    <property type="entry name" value="WH-like_DNA-bd_sf"/>
</dbReference>
<dbReference type="FunFam" id="1.10.10.10:FF:000027">
    <property type="entry name" value="Heat shock transcription factor 1"/>
    <property type="match status" value="1"/>
</dbReference>
<keyword evidence="2" id="KW-0805">Transcription regulation</keyword>
<evidence type="ECO:0000259" key="10">
    <source>
        <dbReference type="PROSITE" id="PS00434"/>
    </source>
</evidence>
<comment type="subunit">
    <text evidence="6">Homotrimer. Homotrimerization increases the affinity of HSF1 to DNA. Interacts with transcriptional coregulator SSA1 on chromatin.</text>
</comment>
<sequence length="371" mass="41610">MYPPPRTQTSDDIDPNPSQHSLHPYATTTVSPIQQRPYFASEAQISASNAAEGMVYHWPAQPPPRTGDARELESLRAQLRQYQQEQQRQQKRDHDITYFEDEMSPIEASSNPSPVPFSLTIPGDPMAGASDFVRKLYRMLDETAIQSLVSWSPIPDSFVIKDINEFSRTVLPRIFKHSNFASFVRQLNKYDFHKIKNVDDNEMGPQSWTFRHPEFQAGRPERLEFIKRKPTIQRKPAQGDNPHGSSGSAGGTSSGSFSSNSVAGSSSSQSYTSNVAHPYLLNSTSGSRGGRGYGNSKRPHSESPGPSRAEMTAEIQRLKDESEDLRVRMRNLERNYEAVIRDMSGFQAGMSQQDGVMKALIRYFLGEESGE</sequence>
<dbReference type="OrthoDB" id="60033at2759"/>
<keyword evidence="8" id="KW-0175">Coiled coil</keyword>
<reference evidence="11 12" key="1">
    <citation type="submission" date="2014-04" db="EMBL/GenBank/DDBJ databases">
        <authorList>
            <consortium name="DOE Joint Genome Institute"/>
            <person name="Kuo A."/>
            <person name="Gay G."/>
            <person name="Dore J."/>
            <person name="Kohler A."/>
            <person name="Nagy L.G."/>
            <person name="Floudas D."/>
            <person name="Copeland A."/>
            <person name="Barry K.W."/>
            <person name="Cichocki N."/>
            <person name="Veneault-Fourrey C."/>
            <person name="LaButti K."/>
            <person name="Lindquist E.A."/>
            <person name="Lipzen A."/>
            <person name="Lundell T."/>
            <person name="Morin E."/>
            <person name="Murat C."/>
            <person name="Sun H."/>
            <person name="Tunlid A."/>
            <person name="Henrissat B."/>
            <person name="Grigoriev I.V."/>
            <person name="Hibbett D.S."/>
            <person name="Martin F."/>
            <person name="Nordberg H.P."/>
            <person name="Cantor M.N."/>
            <person name="Hua S.X."/>
        </authorList>
    </citation>
    <scope>NUCLEOTIDE SEQUENCE [LARGE SCALE GENOMIC DNA]</scope>
    <source>
        <strain evidence="12">h7</strain>
    </source>
</reference>
<dbReference type="PROSITE" id="PS00434">
    <property type="entry name" value="HSF_DOMAIN"/>
    <property type="match status" value="1"/>
</dbReference>
<evidence type="ECO:0000256" key="1">
    <source>
        <dbReference type="ARBA" id="ARBA00004123"/>
    </source>
</evidence>
<feature type="region of interest" description="Disordered" evidence="9">
    <location>
        <begin position="1"/>
        <end position="29"/>
    </location>
</feature>
<dbReference type="HOGENOM" id="CLU_030308_8_0_1"/>
<evidence type="ECO:0000256" key="4">
    <source>
        <dbReference type="ARBA" id="ARBA00023163"/>
    </source>
</evidence>
<comment type="subcellular location">
    <subcellularLocation>
        <location evidence="1">Nucleus</location>
    </subcellularLocation>
</comment>
<evidence type="ECO:0000256" key="2">
    <source>
        <dbReference type="ARBA" id="ARBA00023015"/>
    </source>
</evidence>
<dbReference type="SUPFAM" id="SSF46785">
    <property type="entry name" value="Winged helix' DNA-binding domain"/>
    <property type="match status" value="1"/>
</dbReference>
<evidence type="ECO:0000256" key="5">
    <source>
        <dbReference type="ARBA" id="ARBA00023242"/>
    </source>
</evidence>
<protein>
    <recommendedName>
        <fullName evidence="10">HSF-type DNA-binding domain-containing protein</fullName>
    </recommendedName>
</protein>
<dbReference type="Proteomes" id="UP000053424">
    <property type="component" value="Unassembled WGS sequence"/>
</dbReference>
<proteinExistence type="inferred from homology"/>
<evidence type="ECO:0000256" key="9">
    <source>
        <dbReference type="SAM" id="MobiDB-lite"/>
    </source>
</evidence>
<evidence type="ECO:0000256" key="8">
    <source>
        <dbReference type="SAM" id="Coils"/>
    </source>
</evidence>
<feature type="compositionally biased region" description="Low complexity" evidence="9">
    <location>
        <begin position="254"/>
        <end position="273"/>
    </location>
</feature>
<feature type="coiled-coil region" evidence="8">
    <location>
        <begin position="65"/>
        <end position="92"/>
    </location>
</feature>
<dbReference type="Pfam" id="PF00447">
    <property type="entry name" value="HSF_DNA-bind"/>
    <property type="match status" value="1"/>
</dbReference>
<feature type="region of interest" description="Disordered" evidence="9">
    <location>
        <begin position="230"/>
        <end position="310"/>
    </location>
</feature>
<dbReference type="PANTHER" id="PTHR10015:SF361">
    <property type="entry name" value="TRANSCRIPTION FACTOR SKN7"/>
    <property type="match status" value="1"/>
</dbReference>
<dbReference type="GO" id="GO:0003700">
    <property type="term" value="F:DNA-binding transcription factor activity"/>
    <property type="evidence" value="ECO:0007669"/>
    <property type="project" value="InterPro"/>
</dbReference>
<evidence type="ECO:0000313" key="11">
    <source>
        <dbReference type="EMBL" id="KIM39853.1"/>
    </source>
</evidence>
<accession>A0A0C2XQE7</accession>
<keyword evidence="12" id="KW-1185">Reference proteome</keyword>
<dbReference type="GO" id="GO:0005634">
    <property type="term" value="C:nucleus"/>
    <property type="evidence" value="ECO:0007669"/>
    <property type="project" value="UniProtKB-SubCell"/>
</dbReference>
<dbReference type="GO" id="GO:0043565">
    <property type="term" value="F:sequence-specific DNA binding"/>
    <property type="evidence" value="ECO:0007669"/>
    <property type="project" value="InterPro"/>
</dbReference>
<dbReference type="PRINTS" id="PR00056">
    <property type="entry name" value="HSFDOMAIN"/>
</dbReference>